<dbReference type="PANTHER" id="PTHR48081:SF33">
    <property type="entry name" value="KYNURENINE FORMAMIDASE"/>
    <property type="match status" value="1"/>
</dbReference>
<protein>
    <submittedName>
        <fullName evidence="3">Putative arylformamidase</fullName>
    </submittedName>
</protein>
<dbReference type="Gene3D" id="3.40.50.1820">
    <property type="entry name" value="alpha/beta hydrolase"/>
    <property type="match status" value="1"/>
</dbReference>
<sequence>MGKFVPVTEKARKVVKHKLDVPYGSTDRTKYDVYGTNLPKDAPIFIYIHGGYWQEGSRDVATFAVPVLVGKGIRVITIGYDLCPQVRLGDIISEIKMAVEEILKLASDNGSRCVWVAGHSAGAHLAMSLLFDEPWLNKMMTREYMNLLKGLVLIGGIYNLNPLLGTTINDALKLTKDEIKAYSFIDLDTTKRKPIQGLKVIVTDGECDTPEFINESRKCAQKLVTIVDDVQYLLLRENVDHFDIVEKLTEPEFLLTKTILAHMSSN</sequence>
<dbReference type="PANTHER" id="PTHR48081">
    <property type="entry name" value="AB HYDROLASE SUPERFAMILY PROTEIN C4A8.06C"/>
    <property type="match status" value="1"/>
</dbReference>
<evidence type="ECO:0000313" key="4">
    <source>
        <dbReference type="Proteomes" id="UP000076502"/>
    </source>
</evidence>
<evidence type="ECO:0000256" key="1">
    <source>
        <dbReference type="ARBA" id="ARBA00022801"/>
    </source>
</evidence>
<dbReference type="SUPFAM" id="SSF53474">
    <property type="entry name" value="alpha/beta-Hydrolases"/>
    <property type="match status" value="1"/>
</dbReference>
<dbReference type="InterPro" id="IPR029058">
    <property type="entry name" value="AB_hydrolase_fold"/>
</dbReference>
<gene>
    <name evidence="3" type="ORF">WN55_04247</name>
</gene>
<dbReference type="AlphaFoldDB" id="A0A154NY38"/>
<name>A0A154NY38_DUFNO</name>
<dbReference type="Pfam" id="PF20434">
    <property type="entry name" value="BD-FAE"/>
    <property type="match status" value="1"/>
</dbReference>
<dbReference type="EMBL" id="KQ434769">
    <property type="protein sequence ID" value="KZC03790.1"/>
    <property type="molecule type" value="Genomic_DNA"/>
</dbReference>
<evidence type="ECO:0000313" key="3">
    <source>
        <dbReference type="EMBL" id="KZC03790.1"/>
    </source>
</evidence>
<dbReference type="OrthoDB" id="433474at2759"/>
<organism evidence="3 4">
    <name type="scientific">Dufourea novaeangliae</name>
    <name type="common">Sweat bee</name>
    <dbReference type="NCBI Taxonomy" id="178035"/>
    <lineage>
        <taxon>Eukaryota</taxon>
        <taxon>Metazoa</taxon>
        <taxon>Ecdysozoa</taxon>
        <taxon>Arthropoda</taxon>
        <taxon>Hexapoda</taxon>
        <taxon>Insecta</taxon>
        <taxon>Pterygota</taxon>
        <taxon>Neoptera</taxon>
        <taxon>Endopterygota</taxon>
        <taxon>Hymenoptera</taxon>
        <taxon>Apocrita</taxon>
        <taxon>Aculeata</taxon>
        <taxon>Apoidea</taxon>
        <taxon>Anthophila</taxon>
        <taxon>Halictidae</taxon>
        <taxon>Rophitinae</taxon>
        <taxon>Dufourea</taxon>
    </lineage>
</organism>
<dbReference type="STRING" id="178035.A0A154NY38"/>
<keyword evidence="4" id="KW-1185">Reference proteome</keyword>
<feature type="domain" description="BD-FAE-like" evidence="2">
    <location>
        <begin position="39"/>
        <end position="127"/>
    </location>
</feature>
<dbReference type="InterPro" id="IPR049492">
    <property type="entry name" value="BD-FAE-like_dom"/>
</dbReference>
<evidence type="ECO:0000259" key="2">
    <source>
        <dbReference type="Pfam" id="PF20434"/>
    </source>
</evidence>
<accession>A0A154NY38</accession>
<reference evidence="3 4" key="1">
    <citation type="submission" date="2015-07" db="EMBL/GenBank/DDBJ databases">
        <title>The genome of Dufourea novaeangliae.</title>
        <authorList>
            <person name="Pan H."/>
            <person name="Kapheim K."/>
        </authorList>
    </citation>
    <scope>NUCLEOTIDE SEQUENCE [LARGE SCALE GENOMIC DNA]</scope>
    <source>
        <strain evidence="3">0120121106</strain>
        <tissue evidence="3">Whole body</tissue>
    </source>
</reference>
<dbReference type="Proteomes" id="UP000076502">
    <property type="component" value="Unassembled WGS sequence"/>
</dbReference>
<dbReference type="InterPro" id="IPR050300">
    <property type="entry name" value="GDXG_lipolytic_enzyme"/>
</dbReference>
<dbReference type="GO" id="GO:0004061">
    <property type="term" value="F:arylformamidase activity"/>
    <property type="evidence" value="ECO:0007669"/>
    <property type="project" value="TreeGrafter"/>
</dbReference>
<proteinExistence type="predicted"/>
<keyword evidence="1" id="KW-0378">Hydrolase</keyword>